<accession>A0A7S1JBD1</accession>
<dbReference type="EMBL" id="HBGA01131397">
    <property type="protein sequence ID" value="CAD9037539.1"/>
    <property type="molecule type" value="Transcribed_RNA"/>
</dbReference>
<evidence type="ECO:0000313" key="3">
    <source>
        <dbReference type="EMBL" id="CAD9037539.1"/>
    </source>
</evidence>
<evidence type="ECO:0000256" key="2">
    <source>
        <dbReference type="SAM" id="SignalP"/>
    </source>
</evidence>
<feature type="transmembrane region" description="Helical" evidence="1">
    <location>
        <begin position="33"/>
        <end position="51"/>
    </location>
</feature>
<feature type="chain" id="PRO_5030650276" evidence="2">
    <location>
        <begin position="21"/>
        <end position="272"/>
    </location>
</feature>
<feature type="transmembrane region" description="Helical" evidence="1">
    <location>
        <begin position="194"/>
        <end position="227"/>
    </location>
</feature>
<protein>
    <submittedName>
        <fullName evidence="3">Uncharacterized protein</fullName>
    </submittedName>
</protein>
<reference evidence="3" key="1">
    <citation type="submission" date="2021-01" db="EMBL/GenBank/DDBJ databases">
        <authorList>
            <person name="Corre E."/>
            <person name="Pelletier E."/>
            <person name="Niang G."/>
            <person name="Scheremetjew M."/>
            <person name="Finn R."/>
            <person name="Kale V."/>
            <person name="Holt S."/>
            <person name="Cochrane G."/>
            <person name="Meng A."/>
            <person name="Brown T."/>
            <person name="Cohen L."/>
        </authorList>
    </citation>
    <scope>NUCLEOTIDE SEQUENCE</scope>
    <source>
        <strain evidence="3">NIES-381</strain>
    </source>
</reference>
<evidence type="ECO:0000256" key="1">
    <source>
        <dbReference type="SAM" id="Phobius"/>
    </source>
</evidence>
<keyword evidence="2" id="KW-0732">Signal</keyword>
<keyword evidence="1" id="KW-0812">Transmembrane</keyword>
<sequence length="272" mass="30373">MDTVFVLQLLNALLLCWVSTEWSLSGKVPIGRYHVPLLVLWLGFNTAVLVAHLDEFLDLENAGLYGIKAMQAFIKQAVALVIGPLTWPLALMSYILQHVGTAGLVSFLVVAAFGVILSSHKLQQDEALRLWRPQPLVAFVGTWALLWVIFSRWGTPLKPSTDLPVRVFVIVAAYYGLCYWDVKRTRPGITHGQFARYFLVAAAKSLLLMPVVTIVIATIFLVIVTALQQAHLPTAWLNWPIYYGALYGPASAVYFFTRRQSTADARHRLLPV</sequence>
<gene>
    <name evidence="3" type="ORF">EGYM00392_LOCUS48698</name>
</gene>
<feature type="transmembrane region" description="Helical" evidence="1">
    <location>
        <begin position="136"/>
        <end position="153"/>
    </location>
</feature>
<feature type="signal peptide" evidence="2">
    <location>
        <begin position="1"/>
        <end position="20"/>
    </location>
</feature>
<keyword evidence="1" id="KW-1133">Transmembrane helix</keyword>
<feature type="transmembrane region" description="Helical" evidence="1">
    <location>
        <begin position="239"/>
        <end position="257"/>
    </location>
</feature>
<feature type="transmembrane region" description="Helical" evidence="1">
    <location>
        <begin position="165"/>
        <end position="182"/>
    </location>
</feature>
<dbReference type="AlphaFoldDB" id="A0A7S1JBD1"/>
<feature type="transmembrane region" description="Helical" evidence="1">
    <location>
        <begin position="95"/>
        <end position="116"/>
    </location>
</feature>
<proteinExistence type="predicted"/>
<keyword evidence="1" id="KW-0472">Membrane</keyword>
<name>A0A7S1JBD1_9EUGL</name>
<organism evidence="3">
    <name type="scientific">Eutreptiella gymnastica</name>
    <dbReference type="NCBI Taxonomy" id="73025"/>
    <lineage>
        <taxon>Eukaryota</taxon>
        <taxon>Discoba</taxon>
        <taxon>Euglenozoa</taxon>
        <taxon>Euglenida</taxon>
        <taxon>Spirocuta</taxon>
        <taxon>Euglenophyceae</taxon>
        <taxon>Eutreptiales</taxon>
        <taxon>Eutreptiaceae</taxon>
        <taxon>Eutreptiella</taxon>
    </lineage>
</organism>